<proteinExistence type="predicted"/>
<evidence type="ECO:0000256" key="3">
    <source>
        <dbReference type="ARBA" id="ARBA00023027"/>
    </source>
</evidence>
<accession>A0AAE1JGK1</accession>
<dbReference type="PROSITE" id="PS50104">
    <property type="entry name" value="TIR"/>
    <property type="match status" value="1"/>
</dbReference>
<dbReference type="Pfam" id="PF01582">
    <property type="entry name" value="TIR"/>
    <property type="match status" value="1"/>
</dbReference>
<protein>
    <recommendedName>
        <fullName evidence="6">TIR domain-containing protein</fullName>
    </recommendedName>
</protein>
<evidence type="ECO:0000256" key="4">
    <source>
        <dbReference type="ARBA" id="ARBA00023163"/>
    </source>
</evidence>
<dbReference type="Gene3D" id="3.40.50.10140">
    <property type="entry name" value="Toll/interleukin-1 receptor homology (TIR) domain"/>
    <property type="match status" value="1"/>
</dbReference>
<keyword evidence="2" id="KW-0805">Transcription regulation</keyword>
<evidence type="ECO:0000256" key="1">
    <source>
        <dbReference type="ARBA" id="ARBA00004123"/>
    </source>
</evidence>
<evidence type="ECO:0000313" key="7">
    <source>
        <dbReference type="EMBL" id="KAK4269985.1"/>
    </source>
</evidence>
<dbReference type="InterPro" id="IPR006447">
    <property type="entry name" value="Myb_dom_plants"/>
</dbReference>
<dbReference type="Proteomes" id="UP001293593">
    <property type="component" value="Unassembled WGS sequence"/>
</dbReference>
<dbReference type="EMBL" id="JAWXYG010000006">
    <property type="protein sequence ID" value="KAK4269985.1"/>
    <property type="molecule type" value="Genomic_DNA"/>
</dbReference>
<dbReference type="SUPFAM" id="SSF46689">
    <property type="entry name" value="Homeodomain-like"/>
    <property type="match status" value="1"/>
</dbReference>
<dbReference type="SUPFAM" id="SSF52200">
    <property type="entry name" value="Toll/Interleukin receptor TIR domain"/>
    <property type="match status" value="1"/>
</dbReference>
<dbReference type="Gene3D" id="1.10.10.60">
    <property type="entry name" value="Homeodomain-like"/>
    <property type="match status" value="1"/>
</dbReference>
<keyword evidence="5" id="KW-0539">Nucleus</keyword>
<dbReference type="GO" id="GO:0005634">
    <property type="term" value="C:nucleus"/>
    <property type="evidence" value="ECO:0007669"/>
    <property type="project" value="UniProtKB-SubCell"/>
</dbReference>
<dbReference type="GO" id="GO:0003677">
    <property type="term" value="F:DNA binding"/>
    <property type="evidence" value="ECO:0007669"/>
    <property type="project" value="InterPro"/>
</dbReference>
<sequence>MRVPRMRWTSSLHARFVHAVERLGGHERATPKSVLERMDVKDLTLGHVKSHLQMYRVVKGAVQSARYDVFLSFRGEDTRASFTSHLSTSLTNDGIVVFKDDTDLPQGNNISLELQRGIENSTISIIIFSKDYAGSRWCLNELSKIMEVHRVQGRVVLPVFYGIDPSEVRNQISSFGEAFQDLIQKSSPTHDQVLRWRTDLREAGGIAGFVVLNSR</sequence>
<evidence type="ECO:0000256" key="5">
    <source>
        <dbReference type="ARBA" id="ARBA00023242"/>
    </source>
</evidence>
<comment type="caution">
    <text evidence="7">The sequence shown here is derived from an EMBL/GenBank/DDBJ whole genome shotgun (WGS) entry which is preliminary data.</text>
</comment>
<comment type="subcellular location">
    <subcellularLocation>
        <location evidence="1">Nucleus</location>
    </subcellularLocation>
</comment>
<dbReference type="SMART" id="SM00255">
    <property type="entry name" value="TIR"/>
    <property type="match status" value="1"/>
</dbReference>
<evidence type="ECO:0000256" key="2">
    <source>
        <dbReference type="ARBA" id="ARBA00023015"/>
    </source>
</evidence>
<keyword evidence="8" id="KW-1185">Reference proteome</keyword>
<keyword evidence="4" id="KW-0804">Transcription</keyword>
<dbReference type="InterPro" id="IPR000157">
    <property type="entry name" value="TIR_dom"/>
</dbReference>
<dbReference type="InterPro" id="IPR009057">
    <property type="entry name" value="Homeodomain-like_sf"/>
</dbReference>
<name>A0AAE1JGK1_9FABA</name>
<gene>
    <name evidence="7" type="ORF">QN277_023076</name>
</gene>
<organism evidence="7 8">
    <name type="scientific">Acacia crassicarpa</name>
    <name type="common">northern wattle</name>
    <dbReference type="NCBI Taxonomy" id="499986"/>
    <lineage>
        <taxon>Eukaryota</taxon>
        <taxon>Viridiplantae</taxon>
        <taxon>Streptophyta</taxon>
        <taxon>Embryophyta</taxon>
        <taxon>Tracheophyta</taxon>
        <taxon>Spermatophyta</taxon>
        <taxon>Magnoliopsida</taxon>
        <taxon>eudicotyledons</taxon>
        <taxon>Gunneridae</taxon>
        <taxon>Pentapetalae</taxon>
        <taxon>rosids</taxon>
        <taxon>fabids</taxon>
        <taxon>Fabales</taxon>
        <taxon>Fabaceae</taxon>
        <taxon>Caesalpinioideae</taxon>
        <taxon>mimosoid clade</taxon>
        <taxon>Acacieae</taxon>
        <taxon>Acacia</taxon>
    </lineage>
</organism>
<evidence type="ECO:0000259" key="6">
    <source>
        <dbReference type="PROSITE" id="PS50104"/>
    </source>
</evidence>
<dbReference type="NCBIfam" id="TIGR01557">
    <property type="entry name" value="myb_SHAQKYF"/>
    <property type="match status" value="1"/>
</dbReference>
<keyword evidence="3" id="KW-0520">NAD</keyword>
<dbReference type="GO" id="GO:0007165">
    <property type="term" value="P:signal transduction"/>
    <property type="evidence" value="ECO:0007669"/>
    <property type="project" value="InterPro"/>
</dbReference>
<feature type="domain" description="TIR" evidence="6">
    <location>
        <begin position="65"/>
        <end position="204"/>
    </location>
</feature>
<dbReference type="FunFam" id="3.40.50.10140:FF:000007">
    <property type="entry name" value="Disease resistance protein (TIR-NBS-LRR class)"/>
    <property type="match status" value="1"/>
</dbReference>
<dbReference type="FunFam" id="1.10.10.60:FF:000002">
    <property type="entry name" value="Myb family transcription factor"/>
    <property type="match status" value="1"/>
</dbReference>
<evidence type="ECO:0000313" key="8">
    <source>
        <dbReference type="Proteomes" id="UP001293593"/>
    </source>
</evidence>
<dbReference type="PANTHER" id="PTHR32009:SF160">
    <property type="entry name" value="DISEASE RESISTANCE PROTEIN (TIR-NBS-LRR CLASS)"/>
    <property type="match status" value="1"/>
</dbReference>
<dbReference type="InterPro" id="IPR035897">
    <property type="entry name" value="Toll_tir_struct_dom_sf"/>
</dbReference>
<dbReference type="AlphaFoldDB" id="A0AAE1JGK1"/>
<reference evidence="7" key="1">
    <citation type="submission" date="2023-10" db="EMBL/GenBank/DDBJ databases">
        <title>Chromosome-level genome of the transformable northern wattle, Acacia crassicarpa.</title>
        <authorList>
            <person name="Massaro I."/>
            <person name="Sinha N.R."/>
            <person name="Poethig S."/>
            <person name="Leichty A.R."/>
        </authorList>
    </citation>
    <scope>NUCLEOTIDE SEQUENCE</scope>
    <source>
        <strain evidence="7">Acra3RX</strain>
        <tissue evidence="7">Leaf</tissue>
    </source>
</reference>
<dbReference type="Pfam" id="PF00249">
    <property type="entry name" value="Myb_DNA-binding"/>
    <property type="match status" value="1"/>
</dbReference>
<dbReference type="PANTHER" id="PTHR32009">
    <property type="entry name" value="TMV RESISTANCE PROTEIN N-LIKE"/>
    <property type="match status" value="1"/>
</dbReference>
<dbReference type="InterPro" id="IPR001005">
    <property type="entry name" value="SANT/Myb"/>
</dbReference>